<evidence type="ECO:0000313" key="3">
    <source>
        <dbReference type="Proteomes" id="UP000288805"/>
    </source>
</evidence>
<dbReference type="AlphaFoldDB" id="A0A438FH85"/>
<protein>
    <submittedName>
        <fullName evidence="2">Uncharacterized protein</fullName>
    </submittedName>
</protein>
<organism evidence="2 3">
    <name type="scientific">Vitis vinifera</name>
    <name type="common">Grape</name>
    <dbReference type="NCBI Taxonomy" id="29760"/>
    <lineage>
        <taxon>Eukaryota</taxon>
        <taxon>Viridiplantae</taxon>
        <taxon>Streptophyta</taxon>
        <taxon>Embryophyta</taxon>
        <taxon>Tracheophyta</taxon>
        <taxon>Spermatophyta</taxon>
        <taxon>Magnoliopsida</taxon>
        <taxon>eudicotyledons</taxon>
        <taxon>Gunneridae</taxon>
        <taxon>Pentapetalae</taxon>
        <taxon>rosids</taxon>
        <taxon>Vitales</taxon>
        <taxon>Vitaceae</taxon>
        <taxon>Viteae</taxon>
        <taxon>Vitis</taxon>
    </lineage>
</organism>
<reference evidence="2 3" key="1">
    <citation type="journal article" date="2018" name="PLoS Genet.">
        <title>Population sequencing reveals clonal diversity and ancestral inbreeding in the grapevine cultivar Chardonnay.</title>
        <authorList>
            <person name="Roach M.J."/>
            <person name="Johnson D.L."/>
            <person name="Bohlmann J."/>
            <person name="van Vuuren H.J."/>
            <person name="Jones S.J."/>
            <person name="Pretorius I.S."/>
            <person name="Schmidt S.A."/>
            <person name="Borneman A.R."/>
        </authorList>
    </citation>
    <scope>NUCLEOTIDE SEQUENCE [LARGE SCALE GENOMIC DNA]</scope>
    <source>
        <strain evidence="3">cv. Chardonnay</strain>
        <tissue evidence="2">Leaf</tissue>
    </source>
</reference>
<feature type="region of interest" description="Disordered" evidence="1">
    <location>
        <begin position="43"/>
        <end position="63"/>
    </location>
</feature>
<dbReference type="EMBL" id="QGNW01000896">
    <property type="protein sequence ID" value="RVW59326.1"/>
    <property type="molecule type" value="Genomic_DNA"/>
</dbReference>
<accession>A0A438FH85</accession>
<gene>
    <name evidence="2" type="ORF">CK203_091075</name>
</gene>
<name>A0A438FH85_VITVI</name>
<evidence type="ECO:0000313" key="2">
    <source>
        <dbReference type="EMBL" id="RVW59326.1"/>
    </source>
</evidence>
<dbReference type="Proteomes" id="UP000288805">
    <property type="component" value="Unassembled WGS sequence"/>
</dbReference>
<evidence type="ECO:0000256" key="1">
    <source>
        <dbReference type="SAM" id="MobiDB-lite"/>
    </source>
</evidence>
<sequence>MTIRRGARRRWQLRPQPSRWWSRMRVRPERPIRLKMRGPRIRGRNYFLTPHPGAAGGRGGDPVDDACTSASPFSYAKLEEKLK</sequence>
<comment type="caution">
    <text evidence="2">The sequence shown here is derived from an EMBL/GenBank/DDBJ whole genome shotgun (WGS) entry which is preliminary data.</text>
</comment>
<proteinExistence type="predicted"/>